<feature type="domain" description="C-type lectin" evidence="2">
    <location>
        <begin position="189"/>
        <end position="277"/>
    </location>
</feature>
<dbReference type="InterPro" id="IPR001304">
    <property type="entry name" value="C-type_lectin-like"/>
</dbReference>
<dbReference type="WBParaSite" id="ACRNAN_scaffold12525.g7975.t1">
    <property type="protein sequence ID" value="ACRNAN_scaffold12525.g7975.t1"/>
    <property type="gene ID" value="ACRNAN_scaffold12525.g7975"/>
</dbReference>
<dbReference type="PANTHER" id="PTHR22803">
    <property type="entry name" value="MANNOSE, PHOSPHOLIPASE, LECTIN RECEPTOR RELATED"/>
    <property type="match status" value="1"/>
</dbReference>
<dbReference type="InterPro" id="IPR016187">
    <property type="entry name" value="CTDL_fold"/>
</dbReference>
<organism evidence="3 4">
    <name type="scientific">Acrobeloides nanus</name>
    <dbReference type="NCBI Taxonomy" id="290746"/>
    <lineage>
        <taxon>Eukaryota</taxon>
        <taxon>Metazoa</taxon>
        <taxon>Ecdysozoa</taxon>
        <taxon>Nematoda</taxon>
        <taxon>Chromadorea</taxon>
        <taxon>Rhabditida</taxon>
        <taxon>Tylenchina</taxon>
        <taxon>Cephalobomorpha</taxon>
        <taxon>Cephaloboidea</taxon>
        <taxon>Cephalobidae</taxon>
        <taxon>Acrobeloides</taxon>
    </lineage>
</organism>
<reference evidence="4" key="1">
    <citation type="submission" date="2022-11" db="UniProtKB">
        <authorList>
            <consortium name="WormBaseParasite"/>
        </authorList>
    </citation>
    <scope>IDENTIFICATION</scope>
</reference>
<feature type="chain" id="PRO_5037181975" evidence="1">
    <location>
        <begin position="22"/>
        <end position="327"/>
    </location>
</feature>
<dbReference type="AlphaFoldDB" id="A0A914CPN5"/>
<protein>
    <submittedName>
        <fullName evidence="4">C-type lectin domain-containing protein</fullName>
    </submittedName>
</protein>
<keyword evidence="1" id="KW-0732">Signal</keyword>
<dbReference type="SUPFAM" id="SSF56436">
    <property type="entry name" value="C-type lectin-like"/>
    <property type="match status" value="2"/>
</dbReference>
<dbReference type="InterPro" id="IPR050111">
    <property type="entry name" value="C-type_lectin/snaclec_domain"/>
</dbReference>
<feature type="domain" description="C-type lectin" evidence="2">
    <location>
        <begin position="34"/>
        <end position="147"/>
    </location>
</feature>
<name>A0A914CPN5_9BILA</name>
<sequence>MSQMLRLLLFYILFFLDKSSATTNCPTGTIAGTDATKCYKYYMAPTNFYDAETQCTLNAGHLVSSTNGFINSFIADMAKSIIPDTNAQIWLGGSYSSNWTWTDGQPFTYTHWAKGQPNMTNGCTAMQISSSYWYSQSCNLSLPYFCEIPASVPVAPTCNPFQNSTSIPCPTSKPIVVSPCESTWTFYNITNACYKVFHSQNWTTSESICVQNNAHLTSIHSLEENSFLVELASSGNTIDPNNWPYSEAWIGLIDLNGDGIFSWTDGTPLDYIKWGPPWPALPLSVHKYVGLIVDPVNSHPGYFQTWFNWDAPGVCRAYICKKLAKNF</sequence>
<dbReference type="PROSITE" id="PS50041">
    <property type="entry name" value="C_TYPE_LECTIN_2"/>
    <property type="match status" value="2"/>
</dbReference>
<evidence type="ECO:0000259" key="2">
    <source>
        <dbReference type="PROSITE" id="PS50041"/>
    </source>
</evidence>
<dbReference type="SMART" id="SM00034">
    <property type="entry name" value="CLECT"/>
    <property type="match status" value="2"/>
</dbReference>
<dbReference type="Pfam" id="PF00059">
    <property type="entry name" value="Lectin_C"/>
    <property type="match status" value="2"/>
</dbReference>
<evidence type="ECO:0000313" key="4">
    <source>
        <dbReference type="WBParaSite" id="ACRNAN_scaffold12525.g7975.t1"/>
    </source>
</evidence>
<evidence type="ECO:0000256" key="1">
    <source>
        <dbReference type="SAM" id="SignalP"/>
    </source>
</evidence>
<feature type="signal peptide" evidence="1">
    <location>
        <begin position="1"/>
        <end position="21"/>
    </location>
</feature>
<dbReference type="InterPro" id="IPR016186">
    <property type="entry name" value="C-type_lectin-like/link_sf"/>
</dbReference>
<accession>A0A914CPN5</accession>
<dbReference type="Gene3D" id="3.10.100.10">
    <property type="entry name" value="Mannose-Binding Protein A, subunit A"/>
    <property type="match status" value="2"/>
</dbReference>
<evidence type="ECO:0000313" key="3">
    <source>
        <dbReference type="Proteomes" id="UP000887540"/>
    </source>
</evidence>
<dbReference type="Proteomes" id="UP000887540">
    <property type="component" value="Unplaced"/>
</dbReference>
<dbReference type="CDD" id="cd00037">
    <property type="entry name" value="CLECT"/>
    <property type="match status" value="2"/>
</dbReference>
<keyword evidence="3" id="KW-1185">Reference proteome</keyword>
<proteinExistence type="predicted"/>